<dbReference type="Gene3D" id="1.25.40.10">
    <property type="entry name" value="Tetratricopeptide repeat domain"/>
    <property type="match status" value="2"/>
</dbReference>
<feature type="transmembrane region" description="Helical" evidence="3">
    <location>
        <begin position="12"/>
        <end position="31"/>
    </location>
</feature>
<evidence type="ECO:0008006" key="5">
    <source>
        <dbReference type="Google" id="ProtNLM"/>
    </source>
</evidence>
<keyword evidence="3" id="KW-0812">Transmembrane</keyword>
<dbReference type="SUPFAM" id="SSF48452">
    <property type="entry name" value="TPR-like"/>
    <property type="match status" value="1"/>
</dbReference>
<evidence type="ECO:0000256" key="2">
    <source>
        <dbReference type="ARBA" id="ARBA00022803"/>
    </source>
</evidence>
<protein>
    <recommendedName>
        <fullName evidence="5">Tetratricopeptide repeat protein</fullName>
    </recommendedName>
</protein>
<accession>A0A3B0X944</accession>
<dbReference type="PROSITE" id="PS50005">
    <property type="entry name" value="TPR"/>
    <property type="match status" value="2"/>
</dbReference>
<dbReference type="PANTHER" id="PTHR44858:SF1">
    <property type="entry name" value="UDP-N-ACETYLGLUCOSAMINE--PEPTIDE N-ACETYLGLUCOSAMINYLTRANSFERASE SPINDLY-RELATED"/>
    <property type="match status" value="1"/>
</dbReference>
<feature type="transmembrane region" description="Helical" evidence="3">
    <location>
        <begin position="74"/>
        <end position="93"/>
    </location>
</feature>
<dbReference type="Pfam" id="PF13432">
    <property type="entry name" value="TPR_16"/>
    <property type="match status" value="1"/>
</dbReference>
<feature type="transmembrane region" description="Helical" evidence="3">
    <location>
        <begin position="46"/>
        <end position="67"/>
    </location>
</feature>
<keyword evidence="1" id="KW-0677">Repeat</keyword>
<dbReference type="PANTHER" id="PTHR44858">
    <property type="entry name" value="TETRATRICOPEPTIDE REPEAT PROTEIN 6"/>
    <property type="match status" value="1"/>
</dbReference>
<organism evidence="4">
    <name type="scientific">hydrothermal vent metagenome</name>
    <dbReference type="NCBI Taxonomy" id="652676"/>
    <lineage>
        <taxon>unclassified sequences</taxon>
        <taxon>metagenomes</taxon>
        <taxon>ecological metagenomes</taxon>
    </lineage>
</organism>
<dbReference type="InterPro" id="IPR019734">
    <property type="entry name" value="TPR_rpt"/>
</dbReference>
<sequence>MNIFTGKLSGFIMLILSALSGISLLAFKYYYWQIVDADIFQPTSDLWLYLLIPYFIIFAMSLIYVYFNRARLLSFFPVVVCVLAATGVLYVPYELRYTDVYDAFSSDGHYRQHNKFEIIDKLKHKEYEWLDEYLLEVHEVVKQDPNREFYLNAAYGVFVNKQDTSFRVFLDEWVAKRKSFQAYTARGFYLVSRGWRTRGEVFYRDIPKKNKAEMKPLFRGAVSDLNKALEINPENVSAYMQLIMVYGVQGNTSKADDVLESALKLYPNDFYIRDRYMTYHLYPQWGGSQEKMYVYAMQARKYAVHNPRLNGLMASVYKRQAGLLQQKKDFKNAIRLYEKSLEYAPFNSVYMALARIYYAQKRYDLQRVQYENILKKTPYHFNALASLMRYKVEQGDIQGALDNAYKILEYDDKNWSLVQAAWVFESAGKETQAIQAYQRSLLDDRKNEYAYDRLVALYTSDGETKKALEVALLYKKELPEKPAAWLYAADFSHQLNMSISLEYIREYFQLINSGVVEKENHRATAAQLRIDIEAKYGNKVNNKAASTPKA</sequence>
<keyword evidence="3" id="KW-1133">Transmembrane helix</keyword>
<keyword evidence="3" id="KW-0472">Membrane</keyword>
<evidence type="ECO:0000256" key="1">
    <source>
        <dbReference type="ARBA" id="ARBA00022737"/>
    </source>
</evidence>
<keyword evidence="2" id="KW-0802">TPR repeat</keyword>
<dbReference type="InterPro" id="IPR050498">
    <property type="entry name" value="Ycf3"/>
</dbReference>
<reference evidence="4" key="1">
    <citation type="submission" date="2018-06" db="EMBL/GenBank/DDBJ databases">
        <authorList>
            <person name="Zhirakovskaya E."/>
        </authorList>
    </citation>
    <scope>NUCLEOTIDE SEQUENCE</scope>
</reference>
<gene>
    <name evidence="4" type="ORF">MNBD_GAMMA11-2886</name>
</gene>
<evidence type="ECO:0000313" key="4">
    <source>
        <dbReference type="EMBL" id="VAW57979.1"/>
    </source>
</evidence>
<name>A0A3B0X944_9ZZZZ</name>
<dbReference type="AlphaFoldDB" id="A0A3B0X944"/>
<evidence type="ECO:0000256" key="3">
    <source>
        <dbReference type="SAM" id="Phobius"/>
    </source>
</evidence>
<dbReference type="SMART" id="SM00028">
    <property type="entry name" value="TPR"/>
    <property type="match status" value="3"/>
</dbReference>
<proteinExistence type="predicted"/>
<dbReference type="InterPro" id="IPR011990">
    <property type="entry name" value="TPR-like_helical_dom_sf"/>
</dbReference>
<dbReference type="EMBL" id="UOFG01000008">
    <property type="protein sequence ID" value="VAW57979.1"/>
    <property type="molecule type" value="Genomic_DNA"/>
</dbReference>